<dbReference type="Proteomes" id="UP000789405">
    <property type="component" value="Unassembled WGS sequence"/>
</dbReference>
<gene>
    <name evidence="1" type="ORF">DERYTH_LOCUS26332</name>
</gene>
<organism evidence="1 2">
    <name type="scientific">Dentiscutata erythropus</name>
    <dbReference type="NCBI Taxonomy" id="1348616"/>
    <lineage>
        <taxon>Eukaryota</taxon>
        <taxon>Fungi</taxon>
        <taxon>Fungi incertae sedis</taxon>
        <taxon>Mucoromycota</taxon>
        <taxon>Glomeromycotina</taxon>
        <taxon>Glomeromycetes</taxon>
        <taxon>Diversisporales</taxon>
        <taxon>Gigasporaceae</taxon>
        <taxon>Dentiscutata</taxon>
    </lineage>
</organism>
<reference evidence="1" key="1">
    <citation type="submission" date="2021-06" db="EMBL/GenBank/DDBJ databases">
        <authorList>
            <person name="Kallberg Y."/>
            <person name="Tangrot J."/>
            <person name="Rosling A."/>
        </authorList>
    </citation>
    <scope>NUCLEOTIDE SEQUENCE</scope>
    <source>
        <strain evidence="1">MA453B</strain>
    </source>
</reference>
<sequence length="178" mass="20665">VSNTANLYIQQYYKLISADIEQKTGQKPKQKKTKLNGVFVFGLQLEQISKIRDKWSSAKRCKPFEDLGNSMQLKRSKKFGNQILDLFEEQVLQTFNEEDKVLLEGLIFSVGARRFHINYRELNSKDTDLQKQAVVKAMDIGRVSRNTYRLLAAIGHDLPREWAVSAMQQQINYQMSIF</sequence>
<evidence type="ECO:0000313" key="1">
    <source>
        <dbReference type="EMBL" id="CAG8816775.1"/>
    </source>
</evidence>
<feature type="non-terminal residue" evidence="1">
    <location>
        <position position="178"/>
    </location>
</feature>
<accession>A0A9N9PG18</accession>
<name>A0A9N9PG18_9GLOM</name>
<protein>
    <submittedName>
        <fullName evidence="1">7900_t:CDS:1</fullName>
    </submittedName>
</protein>
<feature type="non-terminal residue" evidence="1">
    <location>
        <position position="1"/>
    </location>
</feature>
<evidence type="ECO:0000313" key="2">
    <source>
        <dbReference type="Proteomes" id="UP000789405"/>
    </source>
</evidence>
<dbReference type="AlphaFoldDB" id="A0A9N9PG18"/>
<keyword evidence="2" id="KW-1185">Reference proteome</keyword>
<proteinExistence type="predicted"/>
<comment type="caution">
    <text evidence="1">The sequence shown here is derived from an EMBL/GenBank/DDBJ whole genome shotgun (WGS) entry which is preliminary data.</text>
</comment>
<dbReference type="OrthoDB" id="2434386at2759"/>
<dbReference type="EMBL" id="CAJVPY010054360">
    <property type="protein sequence ID" value="CAG8816775.1"/>
    <property type="molecule type" value="Genomic_DNA"/>
</dbReference>